<dbReference type="AlphaFoldDB" id="A0A8K2A060"/>
<proteinExistence type="predicted"/>
<name>A0A8K2A060_9CYAN</name>
<evidence type="ECO:0000313" key="3">
    <source>
        <dbReference type="EMBL" id="NCJ07151.1"/>
    </source>
</evidence>
<dbReference type="EMBL" id="WVIC01000022">
    <property type="protein sequence ID" value="NCJ07151.1"/>
    <property type="molecule type" value="Genomic_DNA"/>
</dbReference>
<reference evidence="3" key="1">
    <citation type="submission" date="2019-12" db="EMBL/GenBank/DDBJ databases">
        <title>High-Quality draft genome sequences of three cyanobacteria isolated from the limestone walls of the Old Cathedral of Coimbra.</title>
        <authorList>
            <person name="Tiago I."/>
            <person name="Soares F."/>
            <person name="Portugal A."/>
        </authorList>
    </citation>
    <scope>NUCLEOTIDE SEQUENCE [LARGE SCALE GENOMIC DNA]</scope>
    <source>
        <strain evidence="3">C</strain>
    </source>
</reference>
<protein>
    <submittedName>
        <fullName evidence="3">Uncharacterized protein</fullName>
    </submittedName>
</protein>
<keyword evidence="2" id="KW-0732">Signal</keyword>
<feature type="transmembrane region" description="Helical" evidence="1">
    <location>
        <begin position="190"/>
        <end position="210"/>
    </location>
</feature>
<dbReference type="RefSeq" id="WP_161825631.1">
    <property type="nucleotide sequence ID" value="NZ_WVIC01000022.1"/>
</dbReference>
<sequence>MKLMRWVGVVVAALATTTLLSLGSLTQAAQPTVTLTTEPPLAEVIPFQDPVRLILQAINGGGQPLADARLSLQLLTPPKTPWLTSDFPWVEGTTLLELGAIAPQGQVELEQVMPIRGTYTLNVQVEPLITNAFAPFSQSLSVRVPENPVKYRNVAILLAVLLVLGFAGGWVIGGRTSLEAGEIAPQRVRMLLSGAIVVAIAALLIVNFSARSASAHSEGHHTPLAIPTSRQGQQVTAQISGQTQATVGQLATQTVTLNPNIDPRPELLLNIRTLDLESHEPVFTYTGIAPADGQFTWRQQFFDGAPHQVVVEVLPPDQSNADFESFQIAQAIDVTGLEPPLSVRLITLSYFTLCFVLGLLAGLGTHRWRLQGVPHA</sequence>
<feature type="transmembrane region" description="Helical" evidence="1">
    <location>
        <begin position="154"/>
        <end position="178"/>
    </location>
</feature>
<feature type="chain" id="PRO_5035448893" evidence="2">
    <location>
        <begin position="29"/>
        <end position="376"/>
    </location>
</feature>
<evidence type="ECO:0000256" key="2">
    <source>
        <dbReference type="SAM" id="SignalP"/>
    </source>
</evidence>
<gene>
    <name evidence="3" type="ORF">GS597_11675</name>
</gene>
<feature type="signal peptide" evidence="2">
    <location>
        <begin position="1"/>
        <end position="28"/>
    </location>
</feature>
<organism evidence="3 4">
    <name type="scientific">Petrachloros mirabilis ULC683</name>
    <dbReference type="NCBI Taxonomy" id="2781853"/>
    <lineage>
        <taxon>Bacteria</taxon>
        <taxon>Bacillati</taxon>
        <taxon>Cyanobacteriota</taxon>
        <taxon>Cyanophyceae</taxon>
        <taxon>Synechococcales</taxon>
        <taxon>Petrachlorosaceae</taxon>
        <taxon>Petrachloros</taxon>
        <taxon>Petrachloros mirabilis</taxon>
    </lineage>
</organism>
<keyword evidence="4" id="KW-1185">Reference proteome</keyword>
<feature type="transmembrane region" description="Helical" evidence="1">
    <location>
        <begin position="345"/>
        <end position="363"/>
    </location>
</feature>
<keyword evidence="1" id="KW-1133">Transmembrane helix</keyword>
<keyword evidence="1" id="KW-0812">Transmembrane</keyword>
<dbReference type="Proteomes" id="UP000607397">
    <property type="component" value="Unassembled WGS sequence"/>
</dbReference>
<evidence type="ECO:0000313" key="4">
    <source>
        <dbReference type="Proteomes" id="UP000607397"/>
    </source>
</evidence>
<comment type="caution">
    <text evidence="3">The sequence shown here is derived from an EMBL/GenBank/DDBJ whole genome shotgun (WGS) entry which is preliminary data.</text>
</comment>
<keyword evidence="1" id="KW-0472">Membrane</keyword>
<accession>A0A8K2A060</accession>
<evidence type="ECO:0000256" key="1">
    <source>
        <dbReference type="SAM" id="Phobius"/>
    </source>
</evidence>